<comment type="similarity">
    <text evidence="1 2">Belongs to the universal stress protein A family.</text>
</comment>
<sequence length="150" mass="16149">MYKRILVAIDDSFMTQRVLAEAASLAKAHGAALCIAHAIDETILARSNVESLAPTPIGEVESQLRTAARAFLEKAAATARAAGIEPELKVVDSEKKHVSDILADTAEAWKADLLILGTHGRRGLERYFVGSVAERVVRRASCSILLVRGE</sequence>
<comment type="subcellular location">
    <subcellularLocation>
        <location evidence="2">Cytoplasm</location>
    </subcellularLocation>
</comment>
<dbReference type="Gene3D" id="3.40.50.620">
    <property type="entry name" value="HUPs"/>
    <property type="match status" value="1"/>
</dbReference>
<comment type="caution">
    <text evidence="4">The sequence shown here is derived from an EMBL/GenBank/DDBJ whole genome shotgun (WGS) entry which is preliminary data.</text>
</comment>
<dbReference type="RefSeq" id="WP_014235589.1">
    <property type="nucleotide sequence ID" value="NZ_SHKM01000002.1"/>
</dbReference>
<dbReference type="Proteomes" id="UP000292136">
    <property type="component" value="Unassembled WGS sequence"/>
</dbReference>
<proteinExistence type="inferred from homology"/>
<dbReference type="Pfam" id="PF00582">
    <property type="entry name" value="Usp"/>
    <property type="match status" value="1"/>
</dbReference>
<accession>A0ABY0INH2</accession>
<dbReference type="PANTHER" id="PTHR46268">
    <property type="entry name" value="STRESS RESPONSE PROTEIN NHAX"/>
    <property type="match status" value="1"/>
</dbReference>
<dbReference type="PIRSF" id="PIRSF006276">
    <property type="entry name" value="UspA"/>
    <property type="match status" value="1"/>
</dbReference>
<evidence type="ECO:0000256" key="1">
    <source>
        <dbReference type="ARBA" id="ARBA00008791"/>
    </source>
</evidence>
<organism evidence="4 5">
    <name type="scientific">Azospira oryzae</name>
    <dbReference type="NCBI Taxonomy" id="146939"/>
    <lineage>
        <taxon>Bacteria</taxon>
        <taxon>Pseudomonadati</taxon>
        <taxon>Pseudomonadota</taxon>
        <taxon>Betaproteobacteria</taxon>
        <taxon>Rhodocyclales</taxon>
        <taxon>Rhodocyclaceae</taxon>
        <taxon>Azospira</taxon>
    </lineage>
</organism>
<dbReference type="InterPro" id="IPR014729">
    <property type="entry name" value="Rossmann-like_a/b/a_fold"/>
</dbReference>
<keyword evidence="2" id="KW-0963">Cytoplasm</keyword>
<evidence type="ECO:0000313" key="5">
    <source>
        <dbReference type="Proteomes" id="UP000292136"/>
    </source>
</evidence>
<reference evidence="4 5" key="1">
    <citation type="submission" date="2019-02" db="EMBL/GenBank/DDBJ databases">
        <title>Genomic Encyclopedia of Type Strains, Phase IV (KMG-IV): sequencing the most valuable type-strain genomes for metagenomic binning, comparative biology and taxonomic classification.</title>
        <authorList>
            <person name="Goeker M."/>
        </authorList>
    </citation>
    <scope>NUCLEOTIDE SEQUENCE [LARGE SCALE GENOMIC DNA]</scope>
    <source>
        <strain evidence="4 5">DSM 21223</strain>
    </source>
</reference>
<name>A0ABY0INH2_9RHOO</name>
<dbReference type="PRINTS" id="PR01438">
    <property type="entry name" value="UNVRSLSTRESS"/>
</dbReference>
<keyword evidence="5" id="KW-1185">Reference proteome</keyword>
<dbReference type="InterPro" id="IPR006015">
    <property type="entry name" value="Universal_stress_UspA"/>
</dbReference>
<evidence type="ECO:0000313" key="4">
    <source>
        <dbReference type="EMBL" id="RZT76772.1"/>
    </source>
</evidence>
<dbReference type="EMBL" id="SHKM01000002">
    <property type="protein sequence ID" value="RZT76772.1"/>
    <property type="molecule type" value="Genomic_DNA"/>
</dbReference>
<feature type="domain" description="UspA" evidence="3">
    <location>
        <begin position="1"/>
        <end position="148"/>
    </location>
</feature>
<evidence type="ECO:0000256" key="2">
    <source>
        <dbReference type="PIRNR" id="PIRNR006276"/>
    </source>
</evidence>
<evidence type="ECO:0000259" key="3">
    <source>
        <dbReference type="Pfam" id="PF00582"/>
    </source>
</evidence>
<protein>
    <recommendedName>
        <fullName evidence="2">Universal stress protein</fullName>
    </recommendedName>
</protein>
<gene>
    <name evidence="4" type="ORF">EV678_2655</name>
</gene>
<dbReference type="SUPFAM" id="SSF52402">
    <property type="entry name" value="Adenine nucleotide alpha hydrolases-like"/>
    <property type="match status" value="1"/>
</dbReference>
<dbReference type="InterPro" id="IPR006016">
    <property type="entry name" value="UspA"/>
</dbReference>
<dbReference type="CDD" id="cd00293">
    <property type="entry name" value="USP-like"/>
    <property type="match status" value="1"/>
</dbReference>
<dbReference type="PANTHER" id="PTHR46268:SF6">
    <property type="entry name" value="UNIVERSAL STRESS PROTEIN UP12"/>
    <property type="match status" value="1"/>
</dbReference>